<keyword evidence="3" id="KW-0812">Transmembrane</keyword>
<name>A0A835XF33_9CHLO</name>
<feature type="transmembrane region" description="Helical" evidence="3">
    <location>
        <begin position="34"/>
        <end position="56"/>
    </location>
</feature>
<keyword evidence="3" id="KW-0472">Membrane</keyword>
<dbReference type="Proteomes" id="UP000612055">
    <property type="component" value="Unassembled WGS sequence"/>
</dbReference>
<evidence type="ECO:0000313" key="5">
    <source>
        <dbReference type="Proteomes" id="UP000612055"/>
    </source>
</evidence>
<dbReference type="OrthoDB" id="548722at2759"/>
<feature type="transmembrane region" description="Helical" evidence="3">
    <location>
        <begin position="100"/>
        <end position="121"/>
    </location>
</feature>
<keyword evidence="5" id="KW-1185">Reference proteome</keyword>
<accession>A0A835XF33</accession>
<feature type="coiled-coil region" evidence="1">
    <location>
        <begin position="402"/>
        <end position="429"/>
    </location>
</feature>
<evidence type="ECO:0000313" key="4">
    <source>
        <dbReference type="EMBL" id="KAG2483377.1"/>
    </source>
</evidence>
<evidence type="ECO:0000256" key="3">
    <source>
        <dbReference type="SAM" id="Phobius"/>
    </source>
</evidence>
<dbReference type="AlphaFoldDB" id="A0A835XF33"/>
<keyword evidence="1" id="KW-0175">Coiled coil</keyword>
<evidence type="ECO:0000256" key="1">
    <source>
        <dbReference type="SAM" id="Coils"/>
    </source>
</evidence>
<dbReference type="EMBL" id="JAEHOE010000178">
    <property type="protein sequence ID" value="KAG2483377.1"/>
    <property type="molecule type" value="Genomic_DNA"/>
</dbReference>
<evidence type="ECO:0000256" key="2">
    <source>
        <dbReference type="SAM" id="MobiDB-lite"/>
    </source>
</evidence>
<feature type="compositionally biased region" description="Pro residues" evidence="2">
    <location>
        <begin position="185"/>
        <end position="202"/>
    </location>
</feature>
<feature type="region of interest" description="Disordered" evidence="2">
    <location>
        <begin position="183"/>
        <end position="208"/>
    </location>
</feature>
<organism evidence="4 5">
    <name type="scientific">Edaphochlamys debaryana</name>
    <dbReference type="NCBI Taxonomy" id="47281"/>
    <lineage>
        <taxon>Eukaryota</taxon>
        <taxon>Viridiplantae</taxon>
        <taxon>Chlorophyta</taxon>
        <taxon>core chlorophytes</taxon>
        <taxon>Chlorophyceae</taxon>
        <taxon>CS clade</taxon>
        <taxon>Chlamydomonadales</taxon>
        <taxon>Chlamydomonadales incertae sedis</taxon>
        <taxon>Edaphochlamys</taxon>
    </lineage>
</organism>
<proteinExistence type="predicted"/>
<keyword evidence="3" id="KW-1133">Transmembrane helix</keyword>
<reference evidence="4" key="1">
    <citation type="journal article" date="2020" name="bioRxiv">
        <title>Comparative genomics of Chlamydomonas.</title>
        <authorList>
            <person name="Craig R.J."/>
            <person name="Hasan A.R."/>
            <person name="Ness R.W."/>
            <person name="Keightley P.D."/>
        </authorList>
    </citation>
    <scope>NUCLEOTIDE SEQUENCE</scope>
    <source>
        <strain evidence="4">CCAP 11/70</strain>
    </source>
</reference>
<protein>
    <submittedName>
        <fullName evidence="4">Uncharacterized protein</fullName>
    </submittedName>
</protein>
<comment type="caution">
    <text evidence="4">The sequence shown here is derived from an EMBL/GenBank/DDBJ whole genome shotgun (WGS) entry which is preliminary data.</text>
</comment>
<gene>
    <name evidence="4" type="ORF">HYH03_017732</name>
</gene>
<sequence length="460" mass="45862">MATAVVAGAVAAAAMPPPPPKVTALSLVRRCVDLLRGQLVVVLLVYAVKDAAAFLLHRVTQRLTNHAAEVLLSAPTSSAGNPWWLLLDPAFIRAHPGYELLIALFFVACLPLSIALNSAAFTAASLICTRPPAAEGAEGGGAEGAAGGKAAAAAAFMRGPLPLEGDPALAELGITPLGLGMGRGGPPPPAVAPHSPMPPPRMPAEGSTGDASAAAAAAAALAAAPLTGTGDAAAAAAEAAAKKPGGFWTTLKAAVRALAGVWSDVAAALRRVWWVDVNVNVRALPLQGLCLLVLPAPWALPRLLGLQASLPVAVLEGKQGTEALDRSRALLSASLTAFGLPFTALLGAGRLVEYVQGLALALIPPRWWRDVVEVPLAIALGFVLIKAVAARLQDLLPLAAYLQLTEAEAEAARRAKEEATAAAAEAAASAAAAAAAAVAAAMPPPPAAAAAPSGAAGAAA</sequence>